<protein>
    <recommendedName>
        <fullName evidence="7">Non-structural maintenance of chromosomes element 4</fullName>
    </recommendedName>
</protein>
<keyword evidence="5 7" id="KW-0234">DNA repair</keyword>
<feature type="compositionally biased region" description="Basic and acidic residues" evidence="8">
    <location>
        <begin position="1"/>
        <end position="11"/>
    </location>
</feature>
<feature type="domain" description="Nse4/EID protein Nse3/MAGE-binding" evidence="10">
    <location>
        <begin position="145"/>
        <end position="199"/>
    </location>
</feature>
<keyword evidence="6 7" id="KW-0539">Nucleus</keyword>
<evidence type="ECO:0000256" key="5">
    <source>
        <dbReference type="ARBA" id="ARBA00023204"/>
    </source>
</evidence>
<accession>A0ABR3GBX4</accession>
<dbReference type="PANTHER" id="PTHR16140">
    <property type="entry name" value="NON-STRUCTURAL MAINTENANCE OF CHROMOSOMES ELEMENT 4"/>
    <property type="match status" value="1"/>
</dbReference>
<feature type="domain" description="Non-structural maintenance of chromosome element 4 C-terminal" evidence="9">
    <location>
        <begin position="307"/>
        <end position="395"/>
    </location>
</feature>
<dbReference type="InterPro" id="IPR029225">
    <property type="entry name" value="Nse4_Nse3-bd"/>
</dbReference>
<dbReference type="PANTHER" id="PTHR16140:SF0">
    <property type="entry name" value="NON-STRUCTURAL MAINTENANCE OF CHROMOSOMES ELEMENT 4"/>
    <property type="match status" value="1"/>
</dbReference>
<comment type="caution">
    <text evidence="11">The sequence shown here is derived from an EMBL/GenBank/DDBJ whole genome shotgun (WGS) entry which is preliminary data.</text>
</comment>
<evidence type="ECO:0000256" key="6">
    <source>
        <dbReference type="ARBA" id="ARBA00023242"/>
    </source>
</evidence>
<evidence type="ECO:0000256" key="4">
    <source>
        <dbReference type="ARBA" id="ARBA00023172"/>
    </source>
</evidence>
<evidence type="ECO:0000256" key="3">
    <source>
        <dbReference type="ARBA" id="ARBA00022763"/>
    </source>
</evidence>
<evidence type="ECO:0000259" key="9">
    <source>
        <dbReference type="Pfam" id="PF08743"/>
    </source>
</evidence>
<sequence length="409" mass="46082">MARLNDVRIQEDPSTDTDDDDLYAAPERTSRNSRNTHTSSSDKENAATKNPKGRKEGGGRLAEIDPTQALHNQILEEEGDRDAYDPDQDPEERRQVKKQYRELQRKLQDSKNEYLQPASTGLYDTFAAAETLFTKVKQTSDATLDSRLLVAATDLALKKATNLVYGNSGVGIDADEFVGKCIAFMRNNPENRRGVPRDQAADEDGPIDDAMDWAYLGREAAFKGNKRPATTDFLLGPLSVTKKARVYKARRAGLKRDNANLVRPVEVVQDESSREKDGGGTMIALVKGIYDLLKDVVRNNPKYVDEGISLFRFVVNPHSFGQTVENIFYLSFLVKDGFVAFTENDDGLPVLFCTEPPSQEDHKRLQVVRNQVIFPMTMWEWQETKRIFDITEPMIPTREQHQELTSATG</sequence>
<dbReference type="Pfam" id="PF08743">
    <property type="entry name" value="Nse4_C"/>
    <property type="match status" value="1"/>
</dbReference>
<dbReference type="InterPro" id="IPR027786">
    <property type="entry name" value="Nse4/EID"/>
</dbReference>
<feature type="compositionally biased region" description="Acidic residues" evidence="8">
    <location>
        <begin position="13"/>
        <end position="22"/>
    </location>
</feature>
<feature type="region of interest" description="Disordered" evidence="8">
    <location>
        <begin position="1"/>
        <end position="96"/>
    </location>
</feature>
<keyword evidence="4 7" id="KW-0233">DNA recombination</keyword>
<evidence type="ECO:0000313" key="12">
    <source>
        <dbReference type="Proteomes" id="UP001447188"/>
    </source>
</evidence>
<keyword evidence="3 7" id="KW-0227">DNA damage</keyword>
<evidence type="ECO:0000259" key="10">
    <source>
        <dbReference type="Pfam" id="PF15412"/>
    </source>
</evidence>
<comment type="function">
    <text evidence="7">Component of the SMC5-SMC6 complex, that promotes sister chromatid alignment after DNA damage and facilitates double-stranded DNA breaks (DSBs) repair via homologous recombination between sister chromatids.</text>
</comment>
<dbReference type="Proteomes" id="UP001447188">
    <property type="component" value="Unassembled WGS sequence"/>
</dbReference>
<feature type="non-terminal residue" evidence="11">
    <location>
        <position position="409"/>
    </location>
</feature>
<comment type="similarity">
    <text evidence="2 7">Belongs to the NSE4 family.</text>
</comment>
<evidence type="ECO:0000256" key="8">
    <source>
        <dbReference type="SAM" id="MobiDB-lite"/>
    </source>
</evidence>
<evidence type="ECO:0000256" key="1">
    <source>
        <dbReference type="ARBA" id="ARBA00004123"/>
    </source>
</evidence>
<evidence type="ECO:0000313" key="11">
    <source>
        <dbReference type="EMBL" id="KAL0633265.1"/>
    </source>
</evidence>
<gene>
    <name evidence="11" type="ORF">Q9L58_007877</name>
</gene>
<evidence type="ECO:0000256" key="7">
    <source>
        <dbReference type="RuleBase" id="RU365071"/>
    </source>
</evidence>
<comment type="subcellular location">
    <subcellularLocation>
        <location evidence="1 7">Nucleus</location>
    </subcellularLocation>
</comment>
<name>A0ABR3GBX4_9PEZI</name>
<dbReference type="EMBL" id="JBBBZM010000132">
    <property type="protein sequence ID" value="KAL0633265.1"/>
    <property type="molecule type" value="Genomic_DNA"/>
</dbReference>
<feature type="compositionally biased region" description="Acidic residues" evidence="8">
    <location>
        <begin position="75"/>
        <end position="90"/>
    </location>
</feature>
<organism evidence="11 12">
    <name type="scientific">Discina gigas</name>
    <dbReference type="NCBI Taxonomy" id="1032678"/>
    <lineage>
        <taxon>Eukaryota</taxon>
        <taxon>Fungi</taxon>
        <taxon>Dikarya</taxon>
        <taxon>Ascomycota</taxon>
        <taxon>Pezizomycotina</taxon>
        <taxon>Pezizomycetes</taxon>
        <taxon>Pezizales</taxon>
        <taxon>Discinaceae</taxon>
        <taxon>Discina</taxon>
    </lineage>
</organism>
<comment type="subunit">
    <text evidence="7">Component of the SMC5-SMC6 complex.</text>
</comment>
<evidence type="ECO:0000256" key="2">
    <source>
        <dbReference type="ARBA" id="ARBA00008997"/>
    </source>
</evidence>
<dbReference type="InterPro" id="IPR014854">
    <property type="entry name" value="Nse4_C"/>
</dbReference>
<reference evidence="11 12" key="1">
    <citation type="submission" date="2024-02" db="EMBL/GenBank/DDBJ databases">
        <title>Discinaceae phylogenomics.</title>
        <authorList>
            <person name="Dirks A.C."/>
            <person name="James T.Y."/>
        </authorList>
    </citation>
    <scope>NUCLEOTIDE SEQUENCE [LARGE SCALE GENOMIC DNA]</scope>
    <source>
        <strain evidence="11 12">ACD0624</strain>
    </source>
</reference>
<keyword evidence="12" id="KW-1185">Reference proteome</keyword>
<proteinExistence type="inferred from homology"/>
<dbReference type="Pfam" id="PF15412">
    <property type="entry name" value="Nse4-Nse3_bdg"/>
    <property type="match status" value="1"/>
</dbReference>